<dbReference type="SUPFAM" id="SSF81296">
    <property type="entry name" value="E set domains"/>
    <property type="match status" value="1"/>
</dbReference>
<evidence type="ECO:0000313" key="6">
    <source>
        <dbReference type="EMBL" id="JAW13753.1"/>
    </source>
</evidence>
<evidence type="ECO:0000259" key="5">
    <source>
        <dbReference type="SMART" id="SM00737"/>
    </source>
</evidence>
<dbReference type="Pfam" id="PF02221">
    <property type="entry name" value="E1_DerP2_DerF2"/>
    <property type="match status" value="1"/>
</dbReference>
<organism evidence="6">
    <name type="scientific">Panstrongylus lignarius</name>
    <dbReference type="NCBI Taxonomy" id="156445"/>
    <lineage>
        <taxon>Eukaryota</taxon>
        <taxon>Metazoa</taxon>
        <taxon>Ecdysozoa</taxon>
        <taxon>Arthropoda</taxon>
        <taxon>Hexapoda</taxon>
        <taxon>Insecta</taxon>
        <taxon>Pterygota</taxon>
        <taxon>Neoptera</taxon>
        <taxon>Paraneoptera</taxon>
        <taxon>Hemiptera</taxon>
        <taxon>Heteroptera</taxon>
        <taxon>Panheteroptera</taxon>
        <taxon>Cimicomorpha</taxon>
        <taxon>Reduviidae</taxon>
        <taxon>Triatominae</taxon>
        <taxon>Panstrongylus</taxon>
    </lineage>
</organism>
<evidence type="ECO:0000256" key="1">
    <source>
        <dbReference type="ARBA" id="ARBA00004613"/>
    </source>
</evidence>
<dbReference type="Gene3D" id="2.60.40.770">
    <property type="match status" value="1"/>
</dbReference>
<comment type="subcellular location">
    <subcellularLocation>
        <location evidence="1">Secreted</location>
    </subcellularLocation>
</comment>
<dbReference type="FunFam" id="2.60.40.770:FF:000001">
    <property type="entry name" value="NPC intracellular cholesterol transporter 2"/>
    <property type="match status" value="1"/>
</dbReference>
<dbReference type="InterPro" id="IPR039670">
    <property type="entry name" value="NPC2-like"/>
</dbReference>
<evidence type="ECO:0000256" key="2">
    <source>
        <dbReference type="ARBA" id="ARBA00006370"/>
    </source>
</evidence>
<feature type="signal peptide" evidence="4">
    <location>
        <begin position="1"/>
        <end position="21"/>
    </location>
</feature>
<dbReference type="InterPro" id="IPR014756">
    <property type="entry name" value="Ig_E-set"/>
</dbReference>
<proteinExistence type="inferred from homology"/>
<dbReference type="PANTHER" id="PTHR11306:SF68">
    <property type="entry name" value="NPC INTRACELLULAR CHOLESTEROL TRANSPORTER 2"/>
    <property type="match status" value="1"/>
</dbReference>
<dbReference type="EMBL" id="GFTR01002673">
    <property type="protein sequence ID" value="JAW13753.1"/>
    <property type="molecule type" value="Transcribed_RNA"/>
</dbReference>
<accession>A0A224XZQ1</accession>
<feature type="domain" description="MD-2-related lipid-recognition" evidence="5">
    <location>
        <begin position="24"/>
        <end position="157"/>
    </location>
</feature>
<comment type="similarity">
    <text evidence="2">Belongs to the NPC2 family.</text>
</comment>
<dbReference type="AlphaFoldDB" id="A0A224XZQ1"/>
<reference evidence="6" key="1">
    <citation type="journal article" date="2018" name="PLoS Negl. Trop. Dis.">
        <title>An insight into the salivary gland and fat body transcriptome of Panstrongylus lignarius (Hemiptera: Heteroptera), the main vector of Chagas disease in Peru.</title>
        <authorList>
            <person name="Nevoa J.C."/>
            <person name="Mendes M.T."/>
            <person name="da Silva M.V."/>
            <person name="Soares S.C."/>
            <person name="Oliveira C.J.F."/>
            <person name="Ribeiro J.M.C."/>
        </authorList>
    </citation>
    <scope>NUCLEOTIDE SEQUENCE</scope>
</reference>
<evidence type="ECO:0000256" key="3">
    <source>
        <dbReference type="ARBA" id="ARBA00022525"/>
    </source>
</evidence>
<sequence>MAFSHFFAIITFAALLYTVQGTKVRQCQFIQGKVANDSVTISACEAAPCKLRKKSDVLVSVKFTPENDIEKFVTLVHIKLVGIPFPFIGVDGVSACGKVFEMDGKTKASCPLKKGKQYIYQNSFKVLELYPTVRGVVHWSLHDAERKVDVACFEILVKIG</sequence>
<dbReference type="SMART" id="SM00737">
    <property type="entry name" value="ML"/>
    <property type="match status" value="1"/>
</dbReference>
<dbReference type="InterPro" id="IPR003172">
    <property type="entry name" value="ML_dom"/>
</dbReference>
<keyword evidence="4" id="KW-0732">Signal</keyword>
<evidence type="ECO:0000256" key="4">
    <source>
        <dbReference type="SAM" id="SignalP"/>
    </source>
</evidence>
<dbReference type="GO" id="GO:0005576">
    <property type="term" value="C:extracellular region"/>
    <property type="evidence" value="ECO:0007669"/>
    <property type="project" value="UniProtKB-SubCell"/>
</dbReference>
<dbReference type="GO" id="GO:0032934">
    <property type="term" value="F:sterol binding"/>
    <property type="evidence" value="ECO:0007669"/>
    <property type="project" value="InterPro"/>
</dbReference>
<name>A0A224XZQ1_9HEMI</name>
<protein>
    <submittedName>
        <fullName evidence="6">Putative major epididymal secretory protein he1</fullName>
    </submittedName>
</protein>
<feature type="chain" id="PRO_5013279508" evidence="4">
    <location>
        <begin position="22"/>
        <end position="160"/>
    </location>
</feature>
<keyword evidence="3" id="KW-0964">Secreted</keyword>
<dbReference type="PANTHER" id="PTHR11306">
    <property type="entry name" value="NIEMANN PICK TYPE C2 PROTEIN NPC2-RELATED"/>
    <property type="match status" value="1"/>
</dbReference>
<dbReference type="GO" id="GO:0015918">
    <property type="term" value="P:sterol transport"/>
    <property type="evidence" value="ECO:0007669"/>
    <property type="project" value="InterPro"/>
</dbReference>